<dbReference type="Pfam" id="PF07722">
    <property type="entry name" value="Peptidase_C26"/>
    <property type="match status" value="1"/>
</dbReference>
<name>A0A2T1ESC1_9CYAN</name>
<dbReference type="PROSITE" id="PS51273">
    <property type="entry name" value="GATASE_TYPE_1"/>
    <property type="match status" value="1"/>
</dbReference>
<dbReference type="PANTHER" id="PTHR43235:SF1">
    <property type="entry name" value="GLUTAMINE AMIDOTRANSFERASE PB2B2.05-RELATED"/>
    <property type="match status" value="1"/>
</dbReference>
<dbReference type="RefSeq" id="WP_106254399.1">
    <property type="nucleotide sequence ID" value="NZ_CAWNSW010000020.1"/>
</dbReference>
<reference evidence="1 2" key="2">
    <citation type="submission" date="2018-03" db="EMBL/GenBank/DDBJ databases">
        <title>The ancient ancestry and fast evolution of plastids.</title>
        <authorList>
            <person name="Moore K.R."/>
            <person name="Magnabosco C."/>
            <person name="Momper L."/>
            <person name="Gold D.A."/>
            <person name="Bosak T."/>
            <person name="Fournier G.P."/>
        </authorList>
    </citation>
    <scope>NUCLEOTIDE SEQUENCE [LARGE SCALE GENOMIC DNA]</scope>
    <source>
        <strain evidence="1 2">ULC18</strain>
    </source>
</reference>
<dbReference type="Proteomes" id="UP000239576">
    <property type="component" value="Unassembled WGS sequence"/>
</dbReference>
<dbReference type="InterPro" id="IPR011697">
    <property type="entry name" value="Peptidase_C26"/>
</dbReference>
<dbReference type="AlphaFoldDB" id="A0A2T1ESC1"/>
<proteinExistence type="predicted"/>
<protein>
    <submittedName>
        <fullName evidence="1">Peptidase C26</fullName>
    </submittedName>
</protein>
<dbReference type="GO" id="GO:0033969">
    <property type="term" value="F:gamma-glutamyl-gamma-aminobutyrate hydrolase activity"/>
    <property type="evidence" value="ECO:0007669"/>
    <property type="project" value="TreeGrafter"/>
</dbReference>
<gene>
    <name evidence="1" type="ORF">C7B82_00690</name>
</gene>
<dbReference type="InterPro" id="IPR044668">
    <property type="entry name" value="PuuD-like"/>
</dbReference>
<dbReference type="GO" id="GO:0005829">
    <property type="term" value="C:cytosol"/>
    <property type="evidence" value="ECO:0007669"/>
    <property type="project" value="TreeGrafter"/>
</dbReference>
<keyword evidence="2" id="KW-1185">Reference proteome</keyword>
<dbReference type="GO" id="GO:0006598">
    <property type="term" value="P:polyamine catabolic process"/>
    <property type="evidence" value="ECO:0007669"/>
    <property type="project" value="TreeGrafter"/>
</dbReference>
<comment type="caution">
    <text evidence="1">The sequence shown here is derived from an EMBL/GenBank/DDBJ whole genome shotgun (WGS) entry which is preliminary data.</text>
</comment>
<dbReference type="PANTHER" id="PTHR43235">
    <property type="entry name" value="GLUTAMINE AMIDOTRANSFERASE PB2B2.05-RELATED"/>
    <property type="match status" value="1"/>
</dbReference>
<accession>A0A2T1ESC1</accession>
<sequence>MSEALPVIGITTYSRNEAGEVYLPGAYIDAVMLAGGIPILLPPNQPDPVQLLGLLDGLIFSGGGDIDPQLYGGEHHPSIYLVDPDRDEFEIALATVALTAKIPVLGICRGMQVLSVASGADLITHVPDVYGDMIPHRLDHPRRPIAHDVQVQPNSRLASMLGQNDITVVSWHHQAINTVPNSWTIVAQAADGLPEALEYTHHPWMFAVQWHPELSPDDPVHQRLFQALIKAACKKG</sequence>
<dbReference type="SUPFAM" id="SSF52317">
    <property type="entry name" value="Class I glutamine amidotransferase-like"/>
    <property type="match status" value="1"/>
</dbReference>
<dbReference type="InterPro" id="IPR029062">
    <property type="entry name" value="Class_I_gatase-like"/>
</dbReference>
<evidence type="ECO:0000313" key="1">
    <source>
        <dbReference type="EMBL" id="PSB35548.1"/>
    </source>
</evidence>
<dbReference type="EMBL" id="PVWK01000008">
    <property type="protein sequence ID" value="PSB35548.1"/>
    <property type="molecule type" value="Genomic_DNA"/>
</dbReference>
<dbReference type="OrthoDB" id="9813383at2"/>
<organism evidence="1 2">
    <name type="scientific">Stenomitos frigidus ULC18</name>
    <dbReference type="NCBI Taxonomy" id="2107698"/>
    <lineage>
        <taxon>Bacteria</taxon>
        <taxon>Bacillati</taxon>
        <taxon>Cyanobacteriota</taxon>
        <taxon>Cyanophyceae</taxon>
        <taxon>Leptolyngbyales</taxon>
        <taxon>Leptolyngbyaceae</taxon>
        <taxon>Stenomitos</taxon>
    </lineage>
</organism>
<dbReference type="CDD" id="cd01745">
    <property type="entry name" value="GATase1_2"/>
    <property type="match status" value="1"/>
</dbReference>
<evidence type="ECO:0000313" key="2">
    <source>
        <dbReference type="Proteomes" id="UP000239576"/>
    </source>
</evidence>
<reference evidence="2" key="1">
    <citation type="submission" date="2018-02" db="EMBL/GenBank/DDBJ databases">
        <authorList>
            <person name="Moore K."/>
            <person name="Momper L."/>
        </authorList>
    </citation>
    <scope>NUCLEOTIDE SEQUENCE [LARGE SCALE GENOMIC DNA]</scope>
    <source>
        <strain evidence="2">ULC18</strain>
    </source>
</reference>
<dbReference type="Gene3D" id="3.40.50.880">
    <property type="match status" value="1"/>
</dbReference>